<comment type="similarity">
    <text evidence="1">Belongs to the universal stress protein A family.</text>
</comment>
<keyword evidence="2" id="KW-0175">Coiled coil</keyword>
<dbReference type="PRINTS" id="PR01438">
    <property type="entry name" value="UNVRSLSTRESS"/>
</dbReference>
<evidence type="ECO:0000259" key="3">
    <source>
        <dbReference type="Pfam" id="PF00582"/>
    </source>
</evidence>
<dbReference type="Gene3D" id="3.40.50.12370">
    <property type="match status" value="1"/>
</dbReference>
<dbReference type="Proteomes" id="UP000199116">
    <property type="component" value="Unassembled WGS sequence"/>
</dbReference>
<keyword evidence="5" id="KW-1185">Reference proteome</keyword>
<dbReference type="InterPro" id="IPR006015">
    <property type="entry name" value="Universal_stress_UspA"/>
</dbReference>
<dbReference type="PANTHER" id="PTHR46268">
    <property type="entry name" value="STRESS RESPONSE PROTEIN NHAX"/>
    <property type="match status" value="1"/>
</dbReference>
<accession>A0A1I2Q9Z9</accession>
<dbReference type="RefSeq" id="WP_093306693.1">
    <property type="nucleotide sequence ID" value="NZ_FOOH01000051.1"/>
</dbReference>
<dbReference type="EMBL" id="FOOH01000051">
    <property type="protein sequence ID" value="SFG25164.1"/>
    <property type="molecule type" value="Genomic_DNA"/>
</dbReference>
<feature type="coiled-coil region" evidence="2">
    <location>
        <begin position="48"/>
        <end position="86"/>
    </location>
</feature>
<organism evidence="4 5">
    <name type="scientific">Salegentibacter agarivorans</name>
    <dbReference type="NCBI Taxonomy" id="345907"/>
    <lineage>
        <taxon>Bacteria</taxon>
        <taxon>Pseudomonadati</taxon>
        <taxon>Bacteroidota</taxon>
        <taxon>Flavobacteriia</taxon>
        <taxon>Flavobacteriales</taxon>
        <taxon>Flavobacteriaceae</taxon>
        <taxon>Salegentibacter</taxon>
    </lineage>
</organism>
<evidence type="ECO:0000313" key="5">
    <source>
        <dbReference type="Proteomes" id="UP000199116"/>
    </source>
</evidence>
<dbReference type="PANTHER" id="PTHR46268:SF26">
    <property type="entry name" value="UNIVERSAL STRESS PROTEIN MJ0577"/>
    <property type="match status" value="1"/>
</dbReference>
<protein>
    <submittedName>
        <fullName evidence="4">Nucleotide-binding universal stress protein, UspA family</fullName>
    </submittedName>
</protein>
<dbReference type="CDD" id="cd00293">
    <property type="entry name" value="USP-like"/>
    <property type="match status" value="2"/>
</dbReference>
<reference evidence="5" key="1">
    <citation type="submission" date="2016-10" db="EMBL/GenBank/DDBJ databases">
        <authorList>
            <person name="Varghese N."/>
            <person name="Submissions S."/>
        </authorList>
    </citation>
    <scope>NUCLEOTIDE SEQUENCE [LARGE SCALE GENOMIC DNA]</scope>
    <source>
        <strain evidence="5">DSM 23515</strain>
    </source>
</reference>
<sequence length="276" mass="31538">MKYILIPTDFSESSRNASEFGIELAKLLDLPIKFLHNIQTPVDWSKLNKQDENKYPESKAKINNAKEQLKSLEKKAEDKHVEAEHTLIFNTGMEELNNYVNPANYELVIMGTHGTKGFEKILGSNTQKLIRQSKVPILAIKYKFNISKLKKILIATDLKEESQSAFQHIFKILGNLNTEKNLIYINTPYNFKEYEEIENLMSNFLKNCGVKNIKTQSLSANNEARGIGMAINKIKPDLFTSITHQRSGLDTIFSPSITEEIINNYDIPVLSINREI</sequence>
<feature type="domain" description="UspA" evidence="3">
    <location>
        <begin position="2"/>
        <end position="141"/>
    </location>
</feature>
<evidence type="ECO:0000256" key="2">
    <source>
        <dbReference type="SAM" id="Coils"/>
    </source>
</evidence>
<evidence type="ECO:0000256" key="1">
    <source>
        <dbReference type="ARBA" id="ARBA00008791"/>
    </source>
</evidence>
<dbReference type="InterPro" id="IPR006016">
    <property type="entry name" value="UspA"/>
</dbReference>
<proteinExistence type="inferred from homology"/>
<dbReference type="AlphaFoldDB" id="A0A1I2Q9Z9"/>
<name>A0A1I2Q9Z9_9FLAO</name>
<dbReference type="Pfam" id="PF00582">
    <property type="entry name" value="Usp"/>
    <property type="match status" value="1"/>
</dbReference>
<dbReference type="SUPFAM" id="SSF52402">
    <property type="entry name" value="Adenine nucleotide alpha hydrolases-like"/>
    <property type="match status" value="2"/>
</dbReference>
<evidence type="ECO:0000313" key="4">
    <source>
        <dbReference type="EMBL" id="SFG25164.1"/>
    </source>
</evidence>
<gene>
    <name evidence="4" type="ORF">SAMN04488033_1513</name>
</gene>